<feature type="compositionally biased region" description="Polar residues" evidence="1">
    <location>
        <begin position="31"/>
        <end position="59"/>
    </location>
</feature>
<organism evidence="2 3">
    <name type="scientific">Cryptococcus gattii EJB2</name>
    <dbReference type="NCBI Taxonomy" id="1296103"/>
    <lineage>
        <taxon>Eukaryota</taxon>
        <taxon>Fungi</taxon>
        <taxon>Dikarya</taxon>
        <taxon>Basidiomycota</taxon>
        <taxon>Agaricomycotina</taxon>
        <taxon>Tremellomycetes</taxon>
        <taxon>Tremellales</taxon>
        <taxon>Cryptococcaceae</taxon>
        <taxon>Cryptococcus</taxon>
        <taxon>Cryptococcus gattii species complex</taxon>
    </lineage>
</organism>
<evidence type="ECO:0000313" key="2">
    <source>
        <dbReference type="EMBL" id="KIR78215.1"/>
    </source>
</evidence>
<gene>
    <name evidence="2" type="ORF">I306_04768</name>
</gene>
<dbReference type="InterPro" id="IPR009836">
    <property type="entry name" value="GRDP-like"/>
</dbReference>
<dbReference type="EMBL" id="KN848721">
    <property type="protein sequence ID" value="KIR78215.1"/>
    <property type="molecule type" value="Genomic_DNA"/>
</dbReference>
<dbReference type="PANTHER" id="PTHR34365">
    <property type="entry name" value="ENOLASE (DUF1399)"/>
    <property type="match status" value="1"/>
</dbReference>
<feature type="compositionally biased region" description="Polar residues" evidence="1">
    <location>
        <begin position="9"/>
        <end position="20"/>
    </location>
</feature>
<accession>A0ABR5BRG6</accession>
<name>A0ABR5BRG6_9TREE</name>
<dbReference type="Pfam" id="PF07173">
    <property type="entry name" value="GRDP-like"/>
    <property type="match status" value="1"/>
</dbReference>
<protein>
    <submittedName>
        <fullName evidence="2">Uncharacterized protein</fullName>
    </submittedName>
</protein>
<feature type="region of interest" description="Disordered" evidence="1">
    <location>
        <begin position="1"/>
        <end position="59"/>
    </location>
</feature>
<evidence type="ECO:0000313" key="3">
    <source>
        <dbReference type="Proteomes" id="UP000054272"/>
    </source>
</evidence>
<dbReference type="PANTHER" id="PTHR34365:SF7">
    <property type="entry name" value="GLYCINE-RICH DOMAIN-CONTAINING PROTEIN 1"/>
    <property type="match status" value="1"/>
</dbReference>
<evidence type="ECO:0000256" key="1">
    <source>
        <dbReference type="SAM" id="MobiDB-lite"/>
    </source>
</evidence>
<sequence length="682" mass="75885">MTPTHEQEETINSPSSSSPNLGVRGRGSGGDLQTDNVRSDTAQTRSPFPRQETNATLPPYASTTAVPVYISSDWQEACSVGRAKAYLLLLASFSKLIDQVRRTSSCISLEHSMNEVSRVQAANDSTPSPSDSEGPLLEEYRVALFVEMAVRRFGYWQERLLALKSTALPPLDVLLVWATYLGSPVWYHDDSVLGGTTHPESAFPDFPLELVIACIDPDTLDYQPVDPGEWKAATGTPFDPIVHFESSTSAAINCPRCRTKFSWPWISEGGKGYAQCLFVAKCPTTNCRLQIDKEAIGVERLARRIVDMYDRSNCQLATRILTGGQLNHPLDIPFKFLQISEEKSKGLCKHWQWRRSYAFAFLAEQLPRVDKREISRLLSAFVGAEEASIDLAPATLRHIGFIDTLRDLGWLNPSIWAARSEALYTARLRYTKFLDLARSPSLLLAPTLGIEIIWQTHLLASTTYRREMQMLVGRVVDRDEAIEESVLAEAFTEIAERWKTSFHAPYTTSGMLLPQQLPGIATKVTLKLRLRLRLRRPSLDRKIDYNNPIVYPIVDSALSLPCERNSVALIDDDKARVKRALRREDYELYRVAALQWADKGKVDPALAEGLRNLTPAFMTTTLEDAKCGPGGFPCSPSYLTISGNHISGKLISSTSSGIGIVGAGLWRRNDAELAKMQPSTSS</sequence>
<keyword evidence="3" id="KW-1185">Reference proteome</keyword>
<dbReference type="Proteomes" id="UP000054272">
    <property type="component" value="Unassembled WGS sequence"/>
</dbReference>
<reference evidence="2 3" key="1">
    <citation type="submission" date="2015-01" db="EMBL/GenBank/DDBJ databases">
        <title>The Genome Sequence of Cryptococcus gattii EJB2.</title>
        <authorList>
            <consortium name="The Broad Institute Genomics Platform"/>
            <person name="Cuomo C."/>
            <person name="Litvintseva A."/>
            <person name="Chen Y."/>
            <person name="Heitman J."/>
            <person name="Sun S."/>
            <person name="Springer D."/>
            <person name="Dromer F."/>
            <person name="Young S."/>
            <person name="Zeng Q."/>
            <person name="Gargeya S."/>
            <person name="Abouelleil A."/>
            <person name="Alvarado L."/>
            <person name="Chapman S.B."/>
            <person name="Gainer-Dewar J."/>
            <person name="Goldberg J."/>
            <person name="Griggs A."/>
            <person name="Gujja S."/>
            <person name="Hansen M."/>
            <person name="Howarth C."/>
            <person name="Imamovic A."/>
            <person name="Larimer J."/>
            <person name="Murphy C."/>
            <person name="Naylor J."/>
            <person name="Pearson M."/>
            <person name="Priest M."/>
            <person name="Roberts A."/>
            <person name="Saif S."/>
            <person name="Shea T."/>
            <person name="Sykes S."/>
            <person name="Wortman J."/>
            <person name="Nusbaum C."/>
            <person name="Birren B."/>
        </authorList>
    </citation>
    <scope>NUCLEOTIDE SEQUENCE [LARGE SCALE GENOMIC DNA]</scope>
    <source>
        <strain evidence="2 3">EJB2</strain>
    </source>
</reference>
<proteinExistence type="predicted"/>